<dbReference type="EMBL" id="QWED01001213">
    <property type="protein sequence ID" value="RII95814.1"/>
    <property type="molecule type" value="Genomic_DNA"/>
</dbReference>
<organism evidence="2 3">
    <name type="scientific">Clavibacter nebraskensis</name>
    <dbReference type="NCBI Taxonomy" id="31963"/>
    <lineage>
        <taxon>Bacteria</taxon>
        <taxon>Bacillati</taxon>
        <taxon>Actinomycetota</taxon>
        <taxon>Actinomycetes</taxon>
        <taxon>Micrococcales</taxon>
        <taxon>Microbacteriaceae</taxon>
        <taxon>Clavibacter</taxon>
    </lineage>
</organism>
<sequence length="107" mass="11544">GAPLLALQSLRWLALLLTASALLRPLGGFDALPEVSWLLLVPGLLLFATPFGRMAISAVAARLLLRGLEPGDHPRGGRWHLRLWLAEQIAQQIGAVGLAGAPWITYY</sequence>
<name>A0A399NPC4_9MICO</name>
<evidence type="ECO:0000313" key="3">
    <source>
        <dbReference type="Proteomes" id="UP000265361"/>
    </source>
</evidence>
<evidence type="ECO:0000313" key="2">
    <source>
        <dbReference type="EMBL" id="RII95814.1"/>
    </source>
</evidence>
<keyword evidence="1" id="KW-1133">Transmembrane helix</keyword>
<reference evidence="2 3" key="1">
    <citation type="submission" date="2018-08" db="EMBL/GenBank/DDBJ databases">
        <title>Genome Sequence of Clavibacter michiganensis Subspecies type strains, and the Atypical Peach-Colored Strains Isolated from Tomato.</title>
        <authorList>
            <person name="Osdaghi E."/>
            <person name="Portier P."/>
            <person name="Briand M."/>
            <person name="Jacques M.-A."/>
        </authorList>
    </citation>
    <scope>NUCLEOTIDE SEQUENCE [LARGE SCALE GENOMIC DNA]</scope>
    <source>
        <strain evidence="2 3">CFBP 7577</strain>
    </source>
</reference>
<feature type="non-terminal residue" evidence="2">
    <location>
        <position position="1"/>
    </location>
</feature>
<feature type="transmembrane region" description="Helical" evidence="1">
    <location>
        <begin position="37"/>
        <end position="65"/>
    </location>
</feature>
<proteinExistence type="predicted"/>
<feature type="non-terminal residue" evidence="2">
    <location>
        <position position="107"/>
    </location>
</feature>
<gene>
    <name evidence="2" type="ORF">DZF97_18295</name>
</gene>
<keyword evidence="1" id="KW-0472">Membrane</keyword>
<dbReference type="AlphaFoldDB" id="A0A399NPC4"/>
<comment type="caution">
    <text evidence="2">The sequence shown here is derived from an EMBL/GenBank/DDBJ whole genome shotgun (WGS) entry which is preliminary data.</text>
</comment>
<evidence type="ECO:0000256" key="1">
    <source>
        <dbReference type="SAM" id="Phobius"/>
    </source>
</evidence>
<keyword evidence="1" id="KW-0812">Transmembrane</keyword>
<accession>A0A399NPC4</accession>
<dbReference type="Proteomes" id="UP000265361">
    <property type="component" value="Unassembled WGS sequence"/>
</dbReference>
<protein>
    <submittedName>
        <fullName evidence="2">Uncharacterized protein</fullName>
    </submittedName>
</protein>